<protein>
    <submittedName>
        <fullName evidence="1">Uncharacterized protein</fullName>
    </submittedName>
</protein>
<proteinExistence type="predicted"/>
<name>A0A0C3BD90_HEBCY</name>
<dbReference type="STRING" id="686832.A0A0C3BD90"/>
<dbReference type="PANTHER" id="PTHR34365">
    <property type="entry name" value="ENOLASE (DUF1399)"/>
    <property type="match status" value="1"/>
</dbReference>
<evidence type="ECO:0000313" key="2">
    <source>
        <dbReference type="Proteomes" id="UP000053424"/>
    </source>
</evidence>
<dbReference type="AlphaFoldDB" id="A0A0C3BD90"/>
<dbReference type="PANTHER" id="PTHR34365:SF7">
    <property type="entry name" value="GLYCINE-RICH DOMAIN-CONTAINING PROTEIN 1"/>
    <property type="match status" value="1"/>
</dbReference>
<dbReference type="EMBL" id="KN831857">
    <property type="protein sequence ID" value="KIM34780.1"/>
    <property type="molecule type" value="Genomic_DNA"/>
</dbReference>
<organism evidence="1 2">
    <name type="scientific">Hebeloma cylindrosporum</name>
    <dbReference type="NCBI Taxonomy" id="76867"/>
    <lineage>
        <taxon>Eukaryota</taxon>
        <taxon>Fungi</taxon>
        <taxon>Dikarya</taxon>
        <taxon>Basidiomycota</taxon>
        <taxon>Agaricomycotina</taxon>
        <taxon>Agaricomycetes</taxon>
        <taxon>Agaricomycetidae</taxon>
        <taxon>Agaricales</taxon>
        <taxon>Agaricineae</taxon>
        <taxon>Hymenogastraceae</taxon>
        <taxon>Hebeloma</taxon>
    </lineage>
</organism>
<dbReference type="Pfam" id="PF07173">
    <property type="entry name" value="GRDP-like"/>
    <property type="match status" value="1"/>
</dbReference>
<gene>
    <name evidence="1" type="ORF">M413DRAFT_14913</name>
</gene>
<accession>A0A0C3BD90</accession>
<keyword evidence="2" id="KW-1185">Reference proteome</keyword>
<evidence type="ECO:0000313" key="1">
    <source>
        <dbReference type="EMBL" id="KIM34780.1"/>
    </source>
</evidence>
<dbReference type="InterPro" id="IPR009836">
    <property type="entry name" value="GRDP-like"/>
</dbReference>
<dbReference type="OrthoDB" id="2684236at2759"/>
<sequence>MRKLASDVAKKAESDHVDASSHLAGSFFTANALDSGKVNKYKQIACDLAKPFYVNSPLNTGKHVAGCKRTPLLFYSAPILKAIADVEDRIGRVMSAYNDDKMYSVELVGAVLRQGSFVQKMYDLGWTRAGYFDKAGDELALQHAMARYHAFLDLMSSSPASFFVPTLDIDLVWHTHQLFPQKYSSDCEQYLHRFIDHDDKVEGLRLSSAFDITCRAWKERFGVQYTHCGCPIPGDTIGQRLSRIVGIYSPPTSPPSHLMPFERPDLLSATHPSDHNAVRFMAQTERAHKLMTMKYESLAKKKVKERQKAAKKAAKAAMEAKARGSAIRSSGAGHQHGYYADGFYDPYYAQSVGPDGRRSRSSYAHTAVFLLPVPIFFGAGMYAYGGGVGGVALVAAAQEAVVAGEVAGAVVEMEAAEAAAVVAGDAGEGGVEAEDVEEEVKFLAPIY</sequence>
<dbReference type="HOGENOM" id="CLU_612586_0_0_1"/>
<dbReference type="Proteomes" id="UP000053424">
    <property type="component" value="Unassembled WGS sequence"/>
</dbReference>
<reference evidence="1 2" key="1">
    <citation type="submission" date="2014-04" db="EMBL/GenBank/DDBJ databases">
        <authorList>
            <consortium name="DOE Joint Genome Institute"/>
            <person name="Kuo A."/>
            <person name="Gay G."/>
            <person name="Dore J."/>
            <person name="Kohler A."/>
            <person name="Nagy L.G."/>
            <person name="Floudas D."/>
            <person name="Copeland A."/>
            <person name="Barry K.W."/>
            <person name="Cichocki N."/>
            <person name="Veneault-Fourrey C."/>
            <person name="LaButti K."/>
            <person name="Lindquist E.A."/>
            <person name="Lipzen A."/>
            <person name="Lundell T."/>
            <person name="Morin E."/>
            <person name="Murat C."/>
            <person name="Sun H."/>
            <person name="Tunlid A."/>
            <person name="Henrissat B."/>
            <person name="Grigoriev I.V."/>
            <person name="Hibbett D.S."/>
            <person name="Martin F."/>
            <person name="Nordberg H.P."/>
            <person name="Cantor M.N."/>
            <person name="Hua S.X."/>
        </authorList>
    </citation>
    <scope>NUCLEOTIDE SEQUENCE [LARGE SCALE GENOMIC DNA]</scope>
    <source>
        <strain evidence="2">h7</strain>
    </source>
</reference>
<reference evidence="2" key="2">
    <citation type="submission" date="2015-01" db="EMBL/GenBank/DDBJ databases">
        <title>Evolutionary Origins and Diversification of the Mycorrhizal Mutualists.</title>
        <authorList>
            <consortium name="DOE Joint Genome Institute"/>
            <consortium name="Mycorrhizal Genomics Consortium"/>
            <person name="Kohler A."/>
            <person name="Kuo A."/>
            <person name="Nagy L.G."/>
            <person name="Floudas D."/>
            <person name="Copeland A."/>
            <person name="Barry K.W."/>
            <person name="Cichocki N."/>
            <person name="Veneault-Fourrey C."/>
            <person name="LaButti K."/>
            <person name="Lindquist E.A."/>
            <person name="Lipzen A."/>
            <person name="Lundell T."/>
            <person name="Morin E."/>
            <person name="Murat C."/>
            <person name="Riley R."/>
            <person name="Ohm R."/>
            <person name="Sun H."/>
            <person name="Tunlid A."/>
            <person name="Henrissat B."/>
            <person name="Grigoriev I.V."/>
            <person name="Hibbett D.S."/>
            <person name="Martin F."/>
        </authorList>
    </citation>
    <scope>NUCLEOTIDE SEQUENCE [LARGE SCALE GENOMIC DNA]</scope>
    <source>
        <strain evidence="2">h7</strain>
    </source>
</reference>